<keyword evidence="2" id="KW-1185">Reference proteome</keyword>
<evidence type="ECO:0000313" key="2">
    <source>
        <dbReference type="Proteomes" id="UP001501126"/>
    </source>
</evidence>
<name>A0ABP3Y3A3_9FLAO</name>
<gene>
    <name evidence="1" type="ORF">GCM10009118_24110</name>
</gene>
<organism evidence="1 2">
    <name type="scientific">Wandonia haliotis</name>
    <dbReference type="NCBI Taxonomy" id="574963"/>
    <lineage>
        <taxon>Bacteria</taxon>
        <taxon>Pseudomonadati</taxon>
        <taxon>Bacteroidota</taxon>
        <taxon>Flavobacteriia</taxon>
        <taxon>Flavobacteriales</taxon>
        <taxon>Crocinitomicaceae</taxon>
        <taxon>Wandonia</taxon>
    </lineage>
</organism>
<reference evidence="2" key="1">
    <citation type="journal article" date="2019" name="Int. J. Syst. Evol. Microbiol.">
        <title>The Global Catalogue of Microorganisms (GCM) 10K type strain sequencing project: providing services to taxonomists for standard genome sequencing and annotation.</title>
        <authorList>
            <consortium name="The Broad Institute Genomics Platform"/>
            <consortium name="The Broad Institute Genome Sequencing Center for Infectious Disease"/>
            <person name="Wu L."/>
            <person name="Ma J."/>
        </authorList>
    </citation>
    <scope>NUCLEOTIDE SEQUENCE [LARGE SCALE GENOMIC DNA]</scope>
    <source>
        <strain evidence="2">JCM 16083</strain>
    </source>
</reference>
<protein>
    <submittedName>
        <fullName evidence="1">Uncharacterized protein</fullName>
    </submittedName>
</protein>
<sequence length="111" mass="12926">MYLSYLFVQDVNAAAVVEDFYYVADVKSYSDYMPFGMQMPNRNGSTGDYRYGFQDQEKDDEVKGEENSINYTFRMHNPRISRFFAVDLLTAQYPHNLPYAFGKNRVIDGLS</sequence>
<evidence type="ECO:0000313" key="1">
    <source>
        <dbReference type="EMBL" id="GAA0876001.1"/>
    </source>
</evidence>
<dbReference type="Proteomes" id="UP001501126">
    <property type="component" value="Unassembled WGS sequence"/>
</dbReference>
<proteinExistence type="predicted"/>
<dbReference type="EMBL" id="BAAAFH010000018">
    <property type="protein sequence ID" value="GAA0876001.1"/>
    <property type="molecule type" value="Genomic_DNA"/>
</dbReference>
<comment type="caution">
    <text evidence="1">The sequence shown here is derived from an EMBL/GenBank/DDBJ whole genome shotgun (WGS) entry which is preliminary data.</text>
</comment>
<accession>A0ABP3Y3A3</accession>
<dbReference type="Gene3D" id="2.180.10.10">
    <property type="entry name" value="RHS repeat-associated core"/>
    <property type="match status" value="1"/>
</dbReference>